<dbReference type="PIRSF" id="PIRSF002741">
    <property type="entry name" value="MppA"/>
    <property type="match status" value="1"/>
</dbReference>
<keyword evidence="3" id="KW-0813">Transport</keyword>
<dbReference type="OrthoDB" id="239741at2"/>
<feature type="transmembrane region" description="Helical" evidence="5">
    <location>
        <begin position="21"/>
        <end position="41"/>
    </location>
</feature>
<keyword evidence="5" id="KW-0812">Transmembrane</keyword>
<evidence type="ECO:0000259" key="6">
    <source>
        <dbReference type="Pfam" id="PF00496"/>
    </source>
</evidence>
<keyword evidence="5" id="KW-1133">Transmembrane helix</keyword>
<sequence length="594" mass="62358">MSFVGKREVVSVFCLLHRMRAKVVGLVSLGWALLLAAGLLVGCGDLGNSSPANGASSATSPVVATNGANSSAAPPAPTVSATLSISRLRVTQLLSDTLVVAMSEDAISLDPARATGRTAALIHKATYQTLVTWSGSPSDPPTRLLAESWEVSPDGLTYTFQLDARATFASGNPVTGADVVFSFNRLRNGDGVPAALAANLAEVTTPDPATVVLTLAAPDPDFLFKLAAAPFSVLDRATILAQVGGTVDGQASQIAAWLNSHSAGSGPYQLERWTPGIGAVLVRNEAYWRDSPALSRVVIRHVPYAAAQALQLAAGDVDLALDLRADQVEPVRNNPDVSILTGVGQGTLLLAASTDPELAGPLADPAVVRAMRHGVDYAGIRQLVGTRSVPMVSILPVGHPDALGVDQAPIYDPELARNILLEAGYQEPISATLSYPDVTLAGVPFGAVARKVQSDLNTAGFRLSLSPQPVPAAFSAWYSGQVTLGLWYWRPAYGAPSAYLAFLPGGTMARALHWTDETADETILTIRDGLLQSTEGAARREAWASAQRYLLEQGPYVPLVQPGVQIGLNSQVQGIRYHPQWWVDVAAAAKPGPQ</sequence>
<comment type="caution">
    <text evidence="7">The sequence shown here is derived from an EMBL/GenBank/DDBJ whole genome shotgun (WGS) entry which is preliminary data.</text>
</comment>
<dbReference type="GO" id="GO:0015833">
    <property type="term" value="P:peptide transport"/>
    <property type="evidence" value="ECO:0007669"/>
    <property type="project" value="TreeGrafter"/>
</dbReference>
<gene>
    <name evidence="7" type="ORF">FKZ61_09630</name>
</gene>
<evidence type="ECO:0000313" key="7">
    <source>
        <dbReference type="EMBL" id="TQE95991.1"/>
    </source>
</evidence>
<dbReference type="AlphaFoldDB" id="A0A540VH23"/>
<evidence type="ECO:0000256" key="1">
    <source>
        <dbReference type="ARBA" id="ARBA00004196"/>
    </source>
</evidence>
<feature type="domain" description="Solute-binding protein family 5" evidence="6">
    <location>
        <begin position="144"/>
        <end position="503"/>
    </location>
</feature>
<accession>A0A540VH23</accession>
<dbReference type="GO" id="GO:0030313">
    <property type="term" value="C:cell envelope"/>
    <property type="evidence" value="ECO:0007669"/>
    <property type="project" value="UniProtKB-SubCell"/>
</dbReference>
<comment type="subcellular location">
    <subcellularLocation>
        <location evidence="1">Cell envelope</location>
    </subcellularLocation>
</comment>
<keyword evidence="5" id="KW-0472">Membrane</keyword>
<evidence type="ECO:0000256" key="5">
    <source>
        <dbReference type="SAM" id="Phobius"/>
    </source>
</evidence>
<dbReference type="SUPFAM" id="SSF53850">
    <property type="entry name" value="Periplasmic binding protein-like II"/>
    <property type="match status" value="1"/>
</dbReference>
<dbReference type="InterPro" id="IPR039424">
    <property type="entry name" value="SBP_5"/>
</dbReference>
<proteinExistence type="inferred from homology"/>
<protein>
    <submittedName>
        <fullName evidence="7">ABC transporter substrate-binding protein</fullName>
    </submittedName>
</protein>
<evidence type="ECO:0000313" key="8">
    <source>
        <dbReference type="Proteomes" id="UP000317371"/>
    </source>
</evidence>
<dbReference type="GO" id="GO:0043190">
    <property type="term" value="C:ATP-binding cassette (ABC) transporter complex"/>
    <property type="evidence" value="ECO:0007669"/>
    <property type="project" value="InterPro"/>
</dbReference>
<dbReference type="GO" id="GO:1904680">
    <property type="term" value="F:peptide transmembrane transporter activity"/>
    <property type="evidence" value="ECO:0007669"/>
    <property type="project" value="TreeGrafter"/>
</dbReference>
<dbReference type="GO" id="GO:0042597">
    <property type="term" value="C:periplasmic space"/>
    <property type="evidence" value="ECO:0007669"/>
    <property type="project" value="UniProtKB-ARBA"/>
</dbReference>
<evidence type="ECO:0000256" key="4">
    <source>
        <dbReference type="ARBA" id="ARBA00022729"/>
    </source>
</evidence>
<dbReference type="Proteomes" id="UP000317371">
    <property type="component" value="Unassembled WGS sequence"/>
</dbReference>
<dbReference type="Pfam" id="PF00496">
    <property type="entry name" value="SBP_bac_5"/>
    <property type="match status" value="1"/>
</dbReference>
<organism evidence="7 8">
    <name type="scientific">Litorilinea aerophila</name>
    <dbReference type="NCBI Taxonomy" id="1204385"/>
    <lineage>
        <taxon>Bacteria</taxon>
        <taxon>Bacillati</taxon>
        <taxon>Chloroflexota</taxon>
        <taxon>Caldilineae</taxon>
        <taxon>Caldilineales</taxon>
        <taxon>Caldilineaceae</taxon>
        <taxon>Litorilinea</taxon>
    </lineage>
</organism>
<comment type="similarity">
    <text evidence="2">Belongs to the bacterial solute-binding protein 5 family.</text>
</comment>
<dbReference type="Gene3D" id="3.10.105.10">
    <property type="entry name" value="Dipeptide-binding Protein, Domain 3"/>
    <property type="match status" value="1"/>
</dbReference>
<reference evidence="7 8" key="1">
    <citation type="submission" date="2019-06" db="EMBL/GenBank/DDBJ databases">
        <title>Genome sequence of Litorilinea aerophila BAA-2444.</title>
        <authorList>
            <person name="Maclea K.S."/>
            <person name="Maurais E.G."/>
            <person name="Iannazzi L.C."/>
        </authorList>
    </citation>
    <scope>NUCLEOTIDE SEQUENCE [LARGE SCALE GENOMIC DNA]</scope>
    <source>
        <strain evidence="7 8">ATCC BAA-2444</strain>
    </source>
</reference>
<evidence type="ECO:0000256" key="2">
    <source>
        <dbReference type="ARBA" id="ARBA00005695"/>
    </source>
</evidence>
<dbReference type="PANTHER" id="PTHR30290">
    <property type="entry name" value="PERIPLASMIC BINDING COMPONENT OF ABC TRANSPORTER"/>
    <property type="match status" value="1"/>
</dbReference>
<name>A0A540VH23_9CHLR</name>
<keyword evidence="4" id="KW-0732">Signal</keyword>
<dbReference type="InterPro" id="IPR000914">
    <property type="entry name" value="SBP_5_dom"/>
</dbReference>
<evidence type="ECO:0000256" key="3">
    <source>
        <dbReference type="ARBA" id="ARBA00022448"/>
    </source>
</evidence>
<dbReference type="InParanoid" id="A0A540VH23"/>
<dbReference type="PANTHER" id="PTHR30290:SF10">
    <property type="entry name" value="PERIPLASMIC OLIGOPEPTIDE-BINDING PROTEIN-RELATED"/>
    <property type="match status" value="1"/>
</dbReference>
<dbReference type="CDD" id="cd08512">
    <property type="entry name" value="PBP2_NikA_DppA_OppA_like_7"/>
    <property type="match status" value="1"/>
</dbReference>
<keyword evidence="8" id="KW-1185">Reference proteome</keyword>
<dbReference type="InterPro" id="IPR030678">
    <property type="entry name" value="Peptide/Ni-bd"/>
</dbReference>
<dbReference type="Gene3D" id="3.40.190.10">
    <property type="entry name" value="Periplasmic binding protein-like II"/>
    <property type="match status" value="1"/>
</dbReference>
<dbReference type="EMBL" id="VIGC01000010">
    <property type="protein sequence ID" value="TQE95991.1"/>
    <property type="molecule type" value="Genomic_DNA"/>
</dbReference>